<evidence type="ECO:0000313" key="2">
    <source>
        <dbReference type="EMBL" id="KAF1696533.1"/>
    </source>
</evidence>
<comment type="caution">
    <text evidence="2">The sequence shown here is derived from an EMBL/GenBank/DDBJ whole genome shotgun (WGS) entry which is preliminary data.</text>
</comment>
<evidence type="ECO:0000313" key="3">
    <source>
        <dbReference type="Proteomes" id="UP000788419"/>
    </source>
</evidence>
<dbReference type="EMBL" id="PDWN01000003">
    <property type="protein sequence ID" value="KAF1696533.1"/>
    <property type="molecule type" value="Genomic_DNA"/>
</dbReference>
<evidence type="ECO:0000256" key="1">
    <source>
        <dbReference type="SAM" id="MobiDB-lite"/>
    </source>
</evidence>
<reference evidence="2 3" key="1">
    <citation type="submission" date="2017-10" db="EMBL/GenBank/DDBJ databases">
        <title>Whole genome sequencing of members of genus Pseudoxanthomonas.</title>
        <authorList>
            <person name="Kumar S."/>
            <person name="Bansal K."/>
            <person name="Kaur A."/>
            <person name="Patil P."/>
            <person name="Sharma S."/>
            <person name="Patil P.B."/>
        </authorList>
    </citation>
    <scope>NUCLEOTIDE SEQUENCE [LARGE SCALE GENOMIC DNA]</scope>
    <source>
        <strain evidence="2 3">DSM 17801</strain>
    </source>
</reference>
<name>A0ABQ6ZA66_9GAMM</name>
<sequence>MHAYLGALPGADRSRADAYWTGGNPGTPAGDALLRGIPDLRSMRILNDAPVALDRQSPPRAFEIPVRLRLETGPGQARIQGWYRLRARIDGQGWEITSASLQPALD</sequence>
<gene>
    <name evidence="2" type="ORF">CSC65_03225</name>
</gene>
<proteinExistence type="predicted"/>
<dbReference type="Proteomes" id="UP000788419">
    <property type="component" value="Unassembled WGS sequence"/>
</dbReference>
<organism evidence="2 3">
    <name type="scientific">Pseudoxanthomonas daejeonensis</name>
    <dbReference type="NCBI Taxonomy" id="266062"/>
    <lineage>
        <taxon>Bacteria</taxon>
        <taxon>Pseudomonadati</taxon>
        <taxon>Pseudomonadota</taxon>
        <taxon>Gammaproteobacteria</taxon>
        <taxon>Lysobacterales</taxon>
        <taxon>Lysobacteraceae</taxon>
        <taxon>Pseudoxanthomonas</taxon>
    </lineage>
</organism>
<feature type="region of interest" description="Disordered" evidence="1">
    <location>
        <begin position="1"/>
        <end position="25"/>
    </location>
</feature>
<keyword evidence="3" id="KW-1185">Reference proteome</keyword>
<evidence type="ECO:0008006" key="4">
    <source>
        <dbReference type="Google" id="ProtNLM"/>
    </source>
</evidence>
<accession>A0ABQ6ZA66</accession>
<protein>
    <recommendedName>
        <fullName evidence="4">DUF4440 domain-containing protein</fullName>
    </recommendedName>
</protein>